<protein>
    <submittedName>
        <fullName evidence="1">Uncharacterized protein</fullName>
    </submittedName>
</protein>
<sequence>MEITFQTTVTPTKIEITLPHEHGKIHLLKDKPPLSENSFYLFFEQKQCIAIGKTVTPKKWDTLAFIQFPWDIESDLISYLLQEKAESAGLTIETDASSKETIPSALRKKLTEPLEEIVTILETFGYSLEKGVSQKKKKPAKARHRWSKKVSEIPFTVNYRNSQATLYWISRNELLIKAGATLLPEAPLNKNGSVSYSAKYGEKLRDDYKDRIADNKTTKDIIVKSVNEASLLLYFGGTNSWLEIVDENGKSIDEWTKVD</sequence>
<accession>A0A1V8YVN9</accession>
<comment type="caution">
    <text evidence="1">The sequence shown here is derived from an EMBL/GenBank/DDBJ whole genome shotgun (WGS) entry which is preliminary data.</text>
</comment>
<name>A0A1V8YVN9_9ENTE</name>
<dbReference type="AlphaFoldDB" id="A0A1V8YVN9"/>
<dbReference type="Proteomes" id="UP000192477">
    <property type="component" value="Unassembled WGS sequence"/>
</dbReference>
<gene>
    <name evidence="1" type="ORF">BH747_04705</name>
</gene>
<proteinExistence type="predicted"/>
<evidence type="ECO:0000313" key="1">
    <source>
        <dbReference type="EMBL" id="OQO70706.1"/>
    </source>
</evidence>
<evidence type="ECO:0000313" key="2">
    <source>
        <dbReference type="Proteomes" id="UP000192477"/>
    </source>
</evidence>
<organism evidence="1 2">
    <name type="scientific">Enterococcus villorum</name>
    <dbReference type="NCBI Taxonomy" id="112904"/>
    <lineage>
        <taxon>Bacteria</taxon>
        <taxon>Bacillati</taxon>
        <taxon>Bacillota</taxon>
        <taxon>Bacilli</taxon>
        <taxon>Lactobacillales</taxon>
        <taxon>Enterococcaceae</taxon>
        <taxon>Enterococcus</taxon>
    </lineage>
</organism>
<dbReference type="EMBL" id="MJEA01000003">
    <property type="protein sequence ID" value="OQO70706.1"/>
    <property type="molecule type" value="Genomic_DNA"/>
</dbReference>
<dbReference type="RefSeq" id="WP_081183008.1">
    <property type="nucleotide sequence ID" value="NZ_MJEA01000003.1"/>
</dbReference>
<dbReference type="STRING" id="112904.BH747_04705"/>
<dbReference type="OrthoDB" id="3238747at2"/>
<reference evidence="1 2" key="1">
    <citation type="journal article" date="2017" name="BMC Microbiol.">
        <title>Comparative genomics of Enterococcus spp. isolated from bovine feces.</title>
        <authorList>
            <person name="Beukers A.G."/>
            <person name="Zaheer R."/>
            <person name="Goji N."/>
            <person name="Amoako K.K."/>
            <person name="Chaves A.V."/>
            <person name="Ward M.P."/>
            <person name="McAllister T.A."/>
        </authorList>
    </citation>
    <scope>NUCLEOTIDE SEQUENCE [LARGE SCALE GENOMIC DNA]</scope>
    <source>
        <strain evidence="1 2">F1129D 143</strain>
    </source>
</reference>